<keyword evidence="2" id="KW-1185">Reference proteome</keyword>
<gene>
    <name evidence="1" type="ordered locus">BMS_2380</name>
</gene>
<dbReference type="HOGENOM" id="CLU_917539_0_0_7"/>
<sequence length="303" mass="35252">MGPMKLVDYIHSNTFKDNFEISSNGELFFHWANWRETCKLQKDLLGKGIDQIDFIDNTLEALKTKTIWFQRNLKSVKSNLYELYEAYLDPRLKVTWHDFQKNTLVSLHHEAGPFISLTSMRWMDKSTYSFFVYRKLLTGYFPLREFRLSANIELMAEVNNSPLSQMKMKLTQFSKQGVILSIDGHSFNKLKSCESIAIKMNINAFQKHEDFKSLKSFKANATDGKDYMYIKGSSFTNISNMNNASYSNGCEYFFFIPYSEITFSCKEQTPYELFGGLVDIVEKELSHEISKISIERPLEQEAA</sequence>
<dbReference type="Proteomes" id="UP000008963">
    <property type="component" value="Chromosome"/>
</dbReference>
<dbReference type="AlphaFoldDB" id="E1X4V0"/>
<organism evidence="1 2">
    <name type="scientific">Halobacteriovorax marinus (strain ATCC BAA-682 / DSM 15412 / SJ)</name>
    <name type="common">Bacteriovorax marinus</name>
    <dbReference type="NCBI Taxonomy" id="862908"/>
    <lineage>
        <taxon>Bacteria</taxon>
        <taxon>Pseudomonadati</taxon>
        <taxon>Bdellovibrionota</taxon>
        <taxon>Bacteriovoracia</taxon>
        <taxon>Bacteriovoracales</taxon>
        <taxon>Halobacteriovoraceae</taxon>
        <taxon>Halobacteriovorax</taxon>
    </lineage>
</organism>
<dbReference type="KEGG" id="bmx:BMS_2380"/>
<accession>E1X4V0</accession>
<evidence type="ECO:0000313" key="2">
    <source>
        <dbReference type="Proteomes" id="UP000008963"/>
    </source>
</evidence>
<evidence type="ECO:0000313" key="1">
    <source>
        <dbReference type="EMBL" id="CBW27176.1"/>
    </source>
</evidence>
<protein>
    <submittedName>
        <fullName evidence="1">Uncharacterized protein</fullName>
    </submittedName>
</protein>
<dbReference type="EMBL" id="FQ312005">
    <property type="protein sequence ID" value="CBW27176.1"/>
    <property type="molecule type" value="Genomic_DNA"/>
</dbReference>
<proteinExistence type="predicted"/>
<reference evidence="2" key="1">
    <citation type="journal article" date="2013" name="ISME J.">
        <title>A small predatory core genome in the divergent marine Bacteriovorax marinus SJ and the terrestrial Bdellovibrio bacteriovorus.</title>
        <authorList>
            <person name="Crossman L.C."/>
            <person name="Chen H."/>
            <person name="Cerdeno-Tarraga A.M."/>
            <person name="Brooks K."/>
            <person name="Quail M.A."/>
            <person name="Pineiro S.A."/>
            <person name="Hobley L."/>
            <person name="Sockett R.E."/>
            <person name="Bentley S.D."/>
            <person name="Parkhill J."/>
            <person name="Williams H.N."/>
            <person name="Stine O.C."/>
        </authorList>
    </citation>
    <scope>NUCLEOTIDE SEQUENCE [LARGE SCALE GENOMIC DNA]</scope>
    <source>
        <strain evidence="2">ATCC BAA-682 / DSM 15412 / SJ</strain>
    </source>
</reference>
<dbReference type="PATRIC" id="fig|862908.3.peg.2266"/>
<name>E1X4V0_HALMS</name>